<dbReference type="GO" id="GO:0005829">
    <property type="term" value="C:cytosol"/>
    <property type="evidence" value="ECO:0007669"/>
    <property type="project" value="TreeGrafter"/>
</dbReference>
<dbReference type="InterPro" id="IPR029039">
    <property type="entry name" value="Flavoprotein-like_sf"/>
</dbReference>
<proteinExistence type="predicted"/>
<gene>
    <name evidence="2" type="ORF">LMG28614_06297</name>
</gene>
<dbReference type="RefSeq" id="WP_175153219.1">
    <property type="nucleotide sequence ID" value="NZ_CADIKK010000043.1"/>
</dbReference>
<organism evidence="2 3">
    <name type="scientific">Paraburkholderia ultramafica</name>
    <dbReference type="NCBI Taxonomy" id="1544867"/>
    <lineage>
        <taxon>Bacteria</taxon>
        <taxon>Pseudomonadati</taxon>
        <taxon>Pseudomonadota</taxon>
        <taxon>Betaproteobacteria</taxon>
        <taxon>Burkholderiales</taxon>
        <taxon>Burkholderiaceae</taxon>
        <taxon>Paraburkholderia</taxon>
    </lineage>
</organism>
<dbReference type="InterPro" id="IPR050712">
    <property type="entry name" value="NAD(P)H-dep_reductase"/>
</dbReference>
<dbReference type="Pfam" id="PF03358">
    <property type="entry name" value="FMN_red"/>
    <property type="match status" value="1"/>
</dbReference>
<dbReference type="EMBL" id="CADIKK010000043">
    <property type="protein sequence ID" value="CAB3806040.1"/>
    <property type="molecule type" value="Genomic_DNA"/>
</dbReference>
<protein>
    <submittedName>
        <fullName evidence="2">NAD(P)H-dependent FMN reductase</fullName>
        <ecNumber evidence="2">1.-.-.-</ecNumber>
    </submittedName>
</protein>
<dbReference type="InterPro" id="IPR005025">
    <property type="entry name" value="FMN_Rdtase-like_dom"/>
</dbReference>
<dbReference type="AlphaFoldDB" id="A0A6S7C148"/>
<keyword evidence="2" id="KW-0560">Oxidoreductase</keyword>
<name>A0A6S7C148_9BURK</name>
<feature type="domain" description="NADPH-dependent FMN reductase-like" evidence="1">
    <location>
        <begin position="4"/>
        <end position="158"/>
    </location>
</feature>
<dbReference type="EC" id="1.-.-.-" evidence="2"/>
<dbReference type="GO" id="GO:0010181">
    <property type="term" value="F:FMN binding"/>
    <property type="evidence" value="ECO:0007669"/>
    <property type="project" value="TreeGrafter"/>
</dbReference>
<accession>A0A6S7C148</accession>
<keyword evidence="3" id="KW-1185">Reference proteome</keyword>
<sequence length="191" mass="20110">MNIRILALSGSSRRDSLNWKLLGIAARGALNAGAEVTPVRLADFELPLYDQDLEAEQGLPDGAKALQTLVARHDALLIATPEYNGGYTALLKNAIDWISRPREDGSPGVALLAGKVTALLSASPGQLGGIRSQTGIRAVLDKLGMLVIPEAFALSIAHEAFDAEGQLKDKNAERLVSGVGAALYRTASRLG</sequence>
<dbReference type="SUPFAM" id="SSF52218">
    <property type="entry name" value="Flavoproteins"/>
    <property type="match status" value="1"/>
</dbReference>
<evidence type="ECO:0000313" key="2">
    <source>
        <dbReference type="EMBL" id="CAB3806040.1"/>
    </source>
</evidence>
<dbReference type="PANTHER" id="PTHR30543">
    <property type="entry name" value="CHROMATE REDUCTASE"/>
    <property type="match status" value="1"/>
</dbReference>
<evidence type="ECO:0000313" key="3">
    <source>
        <dbReference type="Proteomes" id="UP000494365"/>
    </source>
</evidence>
<dbReference type="PANTHER" id="PTHR30543:SF21">
    <property type="entry name" value="NAD(P)H-DEPENDENT FMN REDUCTASE LOT6"/>
    <property type="match status" value="1"/>
</dbReference>
<dbReference type="Gene3D" id="3.40.50.360">
    <property type="match status" value="1"/>
</dbReference>
<reference evidence="2 3" key="1">
    <citation type="submission" date="2020-04" db="EMBL/GenBank/DDBJ databases">
        <authorList>
            <person name="De Canck E."/>
        </authorList>
    </citation>
    <scope>NUCLEOTIDE SEQUENCE [LARGE SCALE GENOMIC DNA]</scope>
    <source>
        <strain evidence="2 3">LMG 28614</strain>
    </source>
</reference>
<dbReference type="Proteomes" id="UP000494365">
    <property type="component" value="Unassembled WGS sequence"/>
</dbReference>
<dbReference type="GO" id="GO:0016491">
    <property type="term" value="F:oxidoreductase activity"/>
    <property type="evidence" value="ECO:0007669"/>
    <property type="project" value="UniProtKB-KW"/>
</dbReference>
<evidence type="ECO:0000259" key="1">
    <source>
        <dbReference type="Pfam" id="PF03358"/>
    </source>
</evidence>